<dbReference type="Proteomes" id="UP000017834">
    <property type="component" value="Unassembled WGS sequence"/>
</dbReference>
<reference evidence="1 2" key="1">
    <citation type="journal article" date="2014" name="Genome Announc.">
        <title>Draft Genome Sequence of Enterobacter cloacae Strain S611.</title>
        <authorList>
            <person name="Wang D."/>
            <person name="Han C.S."/>
            <person name="Dichosa A.E."/>
            <person name="Gleasner C.D."/>
            <person name="Johnson S.L."/>
            <person name="Daligault H.E."/>
            <person name="Davenport K.W."/>
            <person name="Li P.E."/>
            <person name="Pierson E.A."/>
            <person name="Pierson L.S.III."/>
        </authorList>
    </citation>
    <scope>NUCLEOTIDE SEQUENCE [LARGE SCALE GENOMIC DNA]</scope>
    <source>
        <strain evidence="1 2">S611</strain>
    </source>
</reference>
<keyword evidence="2" id="KW-1185">Reference proteome</keyword>
<evidence type="ECO:0000313" key="2">
    <source>
        <dbReference type="Proteomes" id="UP000017834"/>
    </source>
</evidence>
<organism evidence="1 2">
    <name type="scientific">Enterobacter cloacae S611</name>
    <dbReference type="NCBI Taxonomy" id="1399146"/>
    <lineage>
        <taxon>Bacteria</taxon>
        <taxon>Pseudomonadati</taxon>
        <taxon>Pseudomonadota</taxon>
        <taxon>Gammaproteobacteria</taxon>
        <taxon>Enterobacterales</taxon>
        <taxon>Enterobacteriaceae</taxon>
        <taxon>Enterobacter</taxon>
        <taxon>Enterobacter cloacae complex</taxon>
    </lineage>
</organism>
<gene>
    <name evidence="1" type="ORF">EDP2_1759</name>
</gene>
<proteinExistence type="predicted"/>
<protein>
    <submittedName>
        <fullName evidence="1">Uncharacterized protein</fullName>
    </submittedName>
</protein>
<comment type="caution">
    <text evidence="1">The sequence shown here is derived from an EMBL/GenBank/DDBJ whole genome shotgun (WGS) entry which is preliminary data.</text>
</comment>
<evidence type="ECO:0000313" key="1">
    <source>
        <dbReference type="EMBL" id="ESS58518.1"/>
    </source>
</evidence>
<accession>A0ABN0Q8S2</accession>
<name>A0ABN0Q8S2_ENTCL</name>
<dbReference type="EMBL" id="AXOM01000043">
    <property type="protein sequence ID" value="ESS58518.1"/>
    <property type="molecule type" value="Genomic_DNA"/>
</dbReference>
<sequence length="84" mass="9684">MSDLLLLTLNSNMLKAFLSHRECPQVFNRRYPCKIRVMFDTQKVCKSVYSPVMKYAGSTESPTSPSTVTFYFVVVDYVCFRISP</sequence>